<protein>
    <submittedName>
        <fullName evidence="9">MFS general substrate transporter</fullName>
    </submittedName>
</protein>
<dbReference type="InterPro" id="IPR024989">
    <property type="entry name" value="MFS_assoc_dom"/>
</dbReference>
<evidence type="ECO:0000259" key="8">
    <source>
        <dbReference type="Pfam" id="PF12832"/>
    </source>
</evidence>
<dbReference type="PANTHER" id="PTHR16172">
    <property type="entry name" value="MAJOR FACILITATOR SUPERFAMILY DOMAIN-CONTAINING PROTEIN 6-LIKE"/>
    <property type="match status" value="1"/>
</dbReference>
<feature type="transmembrane region" description="Helical" evidence="7">
    <location>
        <begin position="352"/>
        <end position="373"/>
    </location>
</feature>
<feature type="transmembrane region" description="Helical" evidence="7">
    <location>
        <begin position="460"/>
        <end position="479"/>
    </location>
</feature>
<evidence type="ECO:0000313" key="9">
    <source>
        <dbReference type="EMBL" id="KXS20207.1"/>
    </source>
</evidence>
<feature type="region of interest" description="Disordered" evidence="6">
    <location>
        <begin position="508"/>
        <end position="539"/>
    </location>
</feature>
<comment type="subcellular location">
    <subcellularLocation>
        <location evidence="1">Membrane</location>
        <topology evidence="1">Multi-pass membrane protein</topology>
    </subcellularLocation>
</comment>
<feature type="transmembrane region" description="Helical" evidence="7">
    <location>
        <begin position="122"/>
        <end position="140"/>
    </location>
</feature>
<dbReference type="OrthoDB" id="515887at2759"/>
<accession>A0A139AU25</accession>
<feature type="transmembrane region" description="Helical" evidence="7">
    <location>
        <begin position="97"/>
        <end position="115"/>
    </location>
</feature>
<dbReference type="EMBL" id="KQ965736">
    <property type="protein sequence ID" value="KXS20207.1"/>
    <property type="molecule type" value="Genomic_DNA"/>
</dbReference>
<dbReference type="InterPro" id="IPR051717">
    <property type="entry name" value="MFS_MFSD6"/>
</dbReference>
<reference evidence="9 10" key="1">
    <citation type="journal article" date="2015" name="Genome Biol. Evol.">
        <title>Phylogenomic analyses indicate that early fungi evolved digesting cell walls of algal ancestors of land plants.</title>
        <authorList>
            <person name="Chang Y."/>
            <person name="Wang S."/>
            <person name="Sekimoto S."/>
            <person name="Aerts A.L."/>
            <person name="Choi C."/>
            <person name="Clum A."/>
            <person name="LaButti K.M."/>
            <person name="Lindquist E.A."/>
            <person name="Yee Ngan C."/>
            <person name="Ohm R.A."/>
            <person name="Salamov A.A."/>
            <person name="Grigoriev I.V."/>
            <person name="Spatafora J.W."/>
            <person name="Berbee M.L."/>
        </authorList>
    </citation>
    <scope>NUCLEOTIDE SEQUENCE [LARGE SCALE GENOMIC DNA]</scope>
    <source>
        <strain evidence="9 10">JEL478</strain>
    </source>
</reference>
<feature type="compositionally biased region" description="Basic and acidic residues" evidence="6">
    <location>
        <begin position="513"/>
        <end position="539"/>
    </location>
</feature>
<name>A0A139AU25_GONPJ</name>
<feature type="transmembrane region" description="Helical" evidence="7">
    <location>
        <begin position="193"/>
        <end position="211"/>
    </location>
</feature>
<evidence type="ECO:0000256" key="5">
    <source>
        <dbReference type="ARBA" id="ARBA00023136"/>
    </source>
</evidence>
<dbReference type="SUPFAM" id="SSF103473">
    <property type="entry name" value="MFS general substrate transporter"/>
    <property type="match status" value="1"/>
</dbReference>
<dbReference type="Pfam" id="PF12832">
    <property type="entry name" value="MFS_1_like"/>
    <property type="match status" value="1"/>
</dbReference>
<evidence type="ECO:0000256" key="7">
    <source>
        <dbReference type="SAM" id="Phobius"/>
    </source>
</evidence>
<sequence>MTPQPPTGTTGSSSVAFAAGPEHEEAQEPPLAKEPSAPPWARWTRKWTGSRRERDLAMPRAVWFLLNCLAGTHVPFLSLYYKDQLGVKPRDIGKVNAAAPFIAVVSSSFWALLATRTGRPKAVLLSTWMVAVAATLMTGSEFVRARPQDERWWYLAMFTVVNSSFNAGFIPILEAWLLSYLHPYAHLAGPVRAFGPLGFSLASVSVGWLMGKLGPDTMWWAYGVTAAALLVAIVLSDWSALERAGQPQRSVHNGSANGSGAHGRPETLRDSEKSERLWDIVARQELIWYIAATLPLHFSRQLSLSLHPLSLRYHFLASPGLTSLAGPLRDAGNVALSMMSGSLLDSVGPRGLLVLAAVLQLCRSAIVLVAAIAVPNLPDRGTSPATPWLARAAAALGSAPGALWARHVRDRAARWAPYIAILAEPAQGASVAAAAAGATGVIGCMVPACRRTAVNGFMHSINFGLSLGLAHLLGGHIYSEMGATAMYAVGTGFAGVAVGTTLRFWSMQEEEERGAPEGRNVGEEKGTDADVPPEGKKDL</sequence>
<feature type="region of interest" description="Disordered" evidence="6">
    <location>
        <begin position="1"/>
        <end position="39"/>
    </location>
</feature>
<evidence type="ECO:0000256" key="6">
    <source>
        <dbReference type="SAM" id="MobiDB-lite"/>
    </source>
</evidence>
<keyword evidence="5 7" id="KW-0472">Membrane</keyword>
<dbReference type="InterPro" id="IPR036259">
    <property type="entry name" value="MFS_trans_sf"/>
</dbReference>
<dbReference type="Proteomes" id="UP000070544">
    <property type="component" value="Unassembled WGS sequence"/>
</dbReference>
<feature type="transmembrane region" description="Helical" evidence="7">
    <location>
        <begin position="485"/>
        <end position="505"/>
    </location>
</feature>
<keyword evidence="4 7" id="KW-1133">Transmembrane helix</keyword>
<gene>
    <name evidence="9" type="ORF">M427DRAFT_152102</name>
</gene>
<keyword evidence="3 7" id="KW-0812">Transmembrane</keyword>
<evidence type="ECO:0000313" key="10">
    <source>
        <dbReference type="Proteomes" id="UP000070544"/>
    </source>
</evidence>
<feature type="transmembrane region" description="Helical" evidence="7">
    <location>
        <begin position="217"/>
        <end position="240"/>
    </location>
</feature>
<feature type="transmembrane region" description="Helical" evidence="7">
    <location>
        <begin position="152"/>
        <end position="181"/>
    </location>
</feature>
<comment type="similarity">
    <text evidence="2">Belongs to the major facilitator superfamily. MFSD6 family.</text>
</comment>
<dbReference type="PANTHER" id="PTHR16172:SF41">
    <property type="entry name" value="MAJOR FACILITATOR SUPERFAMILY DOMAIN-CONTAINING PROTEIN 6-LIKE"/>
    <property type="match status" value="1"/>
</dbReference>
<keyword evidence="10" id="KW-1185">Reference proteome</keyword>
<evidence type="ECO:0000256" key="3">
    <source>
        <dbReference type="ARBA" id="ARBA00022692"/>
    </source>
</evidence>
<evidence type="ECO:0000256" key="4">
    <source>
        <dbReference type="ARBA" id="ARBA00022989"/>
    </source>
</evidence>
<dbReference type="Gene3D" id="1.20.1250.20">
    <property type="entry name" value="MFS general substrate transporter like domains"/>
    <property type="match status" value="1"/>
</dbReference>
<organism evidence="9 10">
    <name type="scientific">Gonapodya prolifera (strain JEL478)</name>
    <name type="common">Monoblepharis prolifera</name>
    <dbReference type="NCBI Taxonomy" id="1344416"/>
    <lineage>
        <taxon>Eukaryota</taxon>
        <taxon>Fungi</taxon>
        <taxon>Fungi incertae sedis</taxon>
        <taxon>Chytridiomycota</taxon>
        <taxon>Chytridiomycota incertae sedis</taxon>
        <taxon>Monoblepharidomycetes</taxon>
        <taxon>Monoblepharidales</taxon>
        <taxon>Gonapodyaceae</taxon>
        <taxon>Gonapodya</taxon>
    </lineage>
</organism>
<dbReference type="AlphaFoldDB" id="A0A139AU25"/>
<dbReference type="GO" id="GO:0016020">
    <property type="term" value="C:membrane"/>
    <property type="evidence" value="ECO:0007669"/>
    <property type="project" value="UniProtKB-SubCell"/>
</dbReference>
<evidence type="ECO:0000256" key="2">
    <source>
        <dbReference type="ARBA" id="ARBA00005241"/>
    </source>
</evidence>
<feature type="transmembrane region" description="Helical" evidence="7">
    <location>
        <begin position="61"/>
        <end position="81"/>
    </location>
</feature>
<proteinExistence type="inferred from homology"/>
<feature type="region of interest" description="Disordered" evidence="6">
    <location>
        <begin position="247"/>
        <end position="270"/>
    </location>
</feature>
<evidence type="ECO:0000256" key="1">
    <source>
        <dbReference type="ARBA" id="ARBA00004141"/>
    </source>
</evidence>
<feature type="domain" description="Major facilitator superfamily associated" evidence="8">
    <location>
        <begin position="61"/>
        <end position="366"/>
    </location>
</feature>
<feature type="compositionally biased region" description="Polar residues" evidence="6">
    <location>
        <begin position="247"/>
        <end position="258"/>
    </location>
</feature>